<feature type="transmembrane region" description="Helical" evidence="6">
    <location>
        <begin position="381"/>
        <end position="410"/>
    </location>
</feature>
<dbReference type="PANTHER" id="PTHR30619:SF1">
    <property type="entry name" value="RECOMBINATION PROTEIN 2"/>
    <property type="match status" value="1"/>
</dbReference>
<feature type="transmembrane region" description="Helical" evidence="6">
    <location>
        <begin position="322"/>
        <end position="345"/>
    </location>
</feature>
<feature type="transmembrane region" description="Helical" evidence="6">
    <location>
        <begin position="461"/>
        <end position="481"/>
    </location>
</feature>
<keyword evidence="3 6" id="KW-0812">Transmembrane</keyword>
<dbReference type="AlphaFoldDB" id="A0A328AS40"/>
<feature type="domain" description="DUF4131" evidence="8">
    <location>
        <begin position="92"/>
        <end position="243"/>
    </location>
</feature>
<name>A0A328AS40_9CAUL</name>
<dbReference type="OrthoDB" id="9790149at2"/>
<dbReference type="Proteomes" id="UP000249254">
    <property type="component" value="Unassembled WGS sequence"/>
</dbReference>
<dbReference type="GO" id="GO:0005886">
    <property type="term" value="C:plasma membrane"/>
    <property type="evidence" value="ECO:0007669"/>
    <property type="project" value="UniProtKB-SubCell"/>
</dbReference>
<sequence length="752" mass="79508">MPVGEGAIRVTTGRESELADIDCAGSGEAAAHDRAWAAPLSTRIRTLPSAREIATWLARQLTRQAERWSLWTPVSLGLGSGLYFTLPREPQVWLAWLGAAMVGALLLLASRWRPNRGVTAALVLAACAIGGFSAAKLRTEHVKAPLAPTKGPPVRIEGWVLDISSPGQGGRRLLIAPARIGEWPQNATPIRVRVTLKGGYTPAPGEPISLLAVVNAPPQPASPGAYDFARDAYFQSIGGVGFALGTPQSWEPDAPPPWRLRLTMRVNAIRWTLTRRIVEAMGVEEGGLAAAMTTGHDAFIPPAQVNDLRAAGLAHIISISGLHMAIVGGFVFAGVRLIIAAWPWLALRIDGKKTAAFLGLAAVLGYLVLSGSPPPAERSAITAAVAFGAILVGRQAISLHALALAAMAVLLLQPEAVTQPGFQMSFAATAALVALAEAWPQPVREISAPWWIRGLQAVRTWTVAAVAVSLVAGLATAPFAMQHFNRISTWGLVANLASEPISSLVMMPGLALGAALSPFGLGQAPLDMAGFAIALMNRIATAIAGWPYAQLTVASGPEWTLAAAFLGLLWLCLWKGPLRWLGLPFAMAVSLVPKPATPDAWIAADGSAVAVRSAGQAVLFRPDVKLFGAELWARRRGLDPSGGEALRDIGYDCDHWSCAPRAGAPVRLAAAWNLRRPLKDGRIEALCGSAEVIVLRDDFPAGICPGKLVLTGAAFAAGGSAELYRRADGSWRAVWAQSLRGRRPWTWGPDLR</sequence>
<dbReference type="RefSeq" id="WP_111530091.1">
    <property type="nucleotide sequence ID" value="NZ_QFYQ01000001.1"/>
</dbReference>
<dbReference type="NCBIfam" id="TIGR00360">
    <property type="entry name" value="ComEC_N-term"/>
    <property type="match status" value="1"/>
</dbReference>
<evidence type="ECO:0000256" key="3">
    <source>
        <dbReference type="ARBA" id="ARBA00022692"/>
    </source>
</evidence>
<feature type="transmembrane region" description="Helical" evidence="6">
    <location>
        <begin position="351"/>
        <end position="369"/>
    </location>
</feature>
<feature type="transmembrane region" description="Helical" evidence="6">
    <location>
        <begin position="501"/>
        <end position="521"/>
    </location>
</feature>
<feature type="transmembrane region" description="Helical" evidence="6">
    <location>
        <begin position="68"/>
        <end position="86"/>
    </location>
</feature>
<evidence type="ECO:0000256" key="1">
    <source>
        <dbReference type="ARBA" id="ARBA00004651"/>
    </source>
</evidence>
<keyword evidence="5 6" id="KW-0472">Membrane</keyword>
<proteinExistence type="predicted"/>
<keyword evidence="10" id="KW-1185">Reference proteome</keyword>
<organism evidence="9 10">
    <name type="scientific">Phenylobacterium soli</name>
    <dbReference type="NCBI Taxonomy" id="2170551"/>
    <lineage>
        <taxon>Bacteria</taxon>
        <taxon>Pseudomonadati</taxon>
        <taxon>Pseudomonadota</taxon>
        <taxon>Alphaproteobacteria</taxon>
        <taxon>Caulobacterales</taxon>
        <taxon>Caulobacteraceae</taxon>
        <taxon>Phenylobacterium</taxon>
    </lineage>
</organism>
<evidence type="ECO:0000259" key="8">
    <source>
        <dbReference type="Pfam" id="PF13567"/>
    </source>
</evidence>
<evidence type="ECO:0000256" key="5">
    <source>
        <dbReference type="ARBA" id="ARBA00023136"/>
    </source>
</evidence>
<comment type="subcellular location">
    <subcellularLocation>
        <location evidence="1">Cell membrane</location>
        <topology evidence="1">Multi-pass membrane protein</topology>
    </subcellularLocation>
</comment>
<evidence type="ECO:0000313" key="10">
    <source>
        <dbReference type="Proteomes" id="UP000249254"/>
    </source>
</evidence>
<evidence type="ECO:0000256" key="6">
    <source>
        <dbReference type="SAM" id="Phobius"/>
    </source>
</evidence>
<evidence type="ECO:0000259" key="7">
    <source>
        <dbReference type="Pfam" id="PF03772"/>
    </source>
</evidence>
<keyword evidence="4 6" id="KW-1133">Transmembrane helix</keyword>
<dbReference type="InterPro" id="IPR004477">
    <property type="entry name" value="ComEC_N"/>
</dbReference>
<feature type="domain" description="ComEC/Rec2-related protein" evidence="7">
    <location>
        <begin position="292"/>
        <end position="576"/>
    </location>
</feature>
<dbReference type="PANTHER" id="PTHR30619">
    <property type="entry name" value="DNA INTERNALIZATION/COMPETENCE PROTEIN COMEC/REC2"/>
    <property type="match status" value="1"/>
</dbReference>
<keyword evidence="2" id="KW-1003">Cell membrane</keyword>
<dbReference type="Pfam" id="PF03772">
    <property type="entry name" value="Competence"/>
    <property type="match status" value="1"/>
</dbReference>
<reference evidence="10" key="1">
    <citation type="submission" date="2018-05" db="EMBL/GenBank/DDBJ databases">
        <authorList>
            <person name="Li X."/>
        </authorList>
    </citation>
    <scope>NUCLEOTIDE SEQUENCE [LARGE SCALE GENOMIC DNA]</scope>
    <source>
        <strain evidence="10">LX32</strain>
    </source>
</reference>
<accession>A0A328AS40</accession>
<protein>
    <submittedName>
        <fullName evidence="9">Competence protein ComEC</fullName>
    </submittedName>
</protein>
<evidence type="ECO:0000256" key="4">
    <source>
        <dbReference type="ARBA" id="ARBA00022989"/>
    </source>
</evidence>
<comment type="caution">
    <text evidence="9">The sequence shown here is derived from an EMBL/GenBank/DDBJ whole genome shotgun (WGS) entry which is preliminary data.</text>
</comment>
<feature type="transmembrane region" description="Helical" evidence="6">
    <location>
        <begin position="528"/>
        <end position="549"/>
    </location>
</feature>
<evidence type="ECO:0000256" key="2">
    <source>
        <dbReference type="ARBA" id="ARBA00022475"/>
    </source>
</evidence>
<dbReference type="EMBL" id="QFYQ01000001">
    <property type="protein sequence ID" value="RAK56344.1"/>
    <property type="molecule type" value="Genomic_DNA"/>
</dbReference>
<feature type="transmembrane region" description="Helical" evidence="6">
    <location>
        <begin position="118"/>
        <end position="135"/>
    </location>
</feature>
<dbReference type="Pfam" id="PF13567">
    <property type="entry name" value="DUF4131"/>
    <property type="match status" value="1"/>
</dbReference>
<gene>
    <name evidence="9" type="ORF">DJ017_12920</name>
</gene>
<evidence type="ECO:0000313" key="9">
    <source>
        <dbReference type="EMBL" id="RAK56344.1"/>
    </source>
</evidence>
<feature type="transmembrane region" description="Helical" evidence="6">
    <location>
        <begin position="93"/>
        <end position="112"/>
    </location>
</feature>
<feature type="transmembrane region" description="Helical" evidence="6">
    <location>
        <begin position="561"/>
        <end position="578"/>
    </location>
</feature>
<dbReference type="InterPro" id="IPR025405">
    <property type="entry name" value="DUF4131"/>
</dbReference>
<dbReference type="InterPro" id="IPR052159">
    <property type="entry name" value="Competence_DNA_uptake"/>
</dbReference>